<sequence>MASHDFPEQDTQGGDDLPTYDDLAERHGANSRFGRWRSWIEKRAAERYADVTPEELERRRQRGWELGEAVDPIAGVESALNKPSQVRPPSIASASGSSQPRLSVQTLRNLPGPPPTLPEPDDELSIESQLLVSETLEPTHLCVKQFGSRFLPHTKAPIHALLPVLGDRLLLVGHENGLSVMNMFPQDWGEDGLISKGPSEAQVHPIWEGEGVFQMTLLEVESTAESIPQGVLLVLVGTELETGSKDEPYRTLRMYNLASLISLAKWASANKGVSPLQLGWPADWNGQETSSKRRKRTSGHFARGIKSLMGDSPTHLQPEHSSFPDARRSSSNERPPPLGRSDTYSSWDVVDDLPLRWATDFVPLASNGSRLSNTSVVTYALWRDQRQVRGSALLAVATKATVLLYESPKGERAFRFVKDFYTPVTSRSLAFVYQAAQDSMSRSPSDANPSKHTRQTSHHIASQRHVSAGGRPVQYGQQLSLFIVFEKKAGLIRLADSAVSEVEMFDDTGSVSSISEAGTSSTLSSPLRHNRRGRNSSDSFAFLKDHKGHWALPATAEVPFEVAGQITQAVYCLTRGKKTHILTNPLPASIAYTSPLRALKWQSSPTSVTARVLRPDDRDRQPYLQLVAASEDGVEVQEFPTIALFDRKEKGRAEESLHSQTSFGGSTGLLCAGGHWDRPYDAPLARSYSTSSVSSYSSMDTEELIVRLQEEQGLYGWQRRGLDDYRIFWAGGTGHGDTTSLC</sequence>
<reference evidence="1" key="2">
    <citation type="journal article" date="2022" name="New Phytol.">
        <title>Evolutionary transition to the ectomycorrhizal habit in the genomes of a hyperdiverse lineage of mushroom-forming fungi.</title>
        <authorList>
            <person name="Looney B."/>
            <person name="Miyauchi S."/>
            <person name="Morin E."/>
            <person name="Drula E."/>
            <person name="Courty P.E."/>
            <person name="Kohler A."/>
            <person name="Kuo A."/>
            <person name="LaButti K."/>
            <person name="Pangilinan J."/>
            <person name="Lipzen A."/>
            <person name="Riley R."/>
            <person name="Andreopoulos W."/>
            <person name="He G."/>
            <person name="Johnson J."/>
            <person name="Nolan M."/>
            <person name="Tritt A."/>
            <person name="Barry K.W."/>
            <person name="Grigoriev I.V."/>
            <person name="Nagy L.G."/>
            <person name="Hibbett D."/>
            <person name="Henrissat B."/>
            <person name="Matheny P.B."/>
            <person name="Labbe J."/>
            <person name="Martin F.M."/>
        </authorList>
    </citation>
    <scope>NUCLEOTIDE SEQUENCE</scope>
    <source>
        <strain evidence="1">EC-137</strain>
    </source>
</reference>
<protein>
    <submittedName>
        <fullName evidence="1">Uncharacterized protein</fullName>
    </submittedName>
</protein>
<dbReference type="Proteomes" id="UP000814128">
    <property type="component" value="Unassembled WGS sequence"/>
</dbReference>
<gene>
    <name evidence="1" type="ORF">K488DRAFT_78186</name>
</gene>
<proteinExistence type="predicted"/>
<name>A0ACB8QMU8_9AGAM</name>
<dbReference type="EMBL" id="MU273532">
    <property type="protein sequence ID" value="KAI0032943.1"/>
    <property type="molecule type" value="Genomic_DNA"/>
</dbReference>
<keyword evidence="2" id="KW-1185">Reference proteome</keyword>
<comment type="caution">
    <text evidence="1">The sequence shown here is derived from an EMBL/GenBank/DDBJ whole genome shotgun (WGS) entry which is preliminary data.</text>
</comment>
<reference evidence="1" key="1">
    <citation type="submission" date="2021-02" db="EMBL/GenBank/DDBJ databases">
        <authorList>
            <consortium name="DOE Joint Genome Institute"/>
            <person name="Ahrendt S."/>
            <person name="Looney B.P."/>
            <person name="Miyauchi S."/>
            <person name="Morin E."/>
            <person name="Drula E."/>
            <person name="Courty P.E."/>
            <person name="Chicoki N."/>
            <person name="Fauchery L."/>
            <person name="Kohler A."/>
            <person name="Kuo A."/>
            <person name="Labutti K."/>
            <person name="Pangilinan J."/>
            <person name="Lipzen A."/>
            <person name="Riley R."/>
            <person name="Andreopoulos W."/>
            <person name="He G."/>
            <person name="Johnson J."/>
            <person name="Barry K.W."/>
            <person name="Grigoriev I.V."/>
            <person name="Nagy L."/>
            <person name="Hibbett D."/>
            <person name="Henrissat B."/>
            <person name="Matheny P.B."/>
            <person name="Labbe J."/>
            <person name="Martin F."/>
        </authorList>
    </citation>
    <scope>NUCLEOTIDE SEQUENCE</scope>
    <source>
        <strain evidence="1">EC-137</strain>
    </source>
</reference>
<evidence type="ECO:0000313" key="1">
    <source>
        <dbReference type="EMBL" id="KAI0032943.1"/>
    </source>
</evidence>
<organism evidence="1 2">
    <name type="scientific">Vararia minispora EC-137</name>
    <dbReference type="NCBI Taxonomy" id="1314806"/>
    <lineage>
        <taxon>Eukaryota</taxon>
        <taxon>Fungi</taxon>
        <taxon>Dikarya</taxon>
        <taxon>Basidiomycota</taxon>
        <taxon>Agaricomycotina</taxon>
        <taxon>Agaricomycetes</taxon>
        <taxon>Russulales</taxon>
        <taxon>Lachnocladiaceae</taxon>
        <taxon>Vararia</taxon>
    </lineage>
</organism>
<evidence type="ECO:0000313" key="2">
    <source>
        <dbReference type="Proteomes" id="UP000814128"/>
    </source>
</evidence>
<accession>A0ACB8QMU8</accession>